<reference evidence="1" key="1">
    <citation type="submission" date="2014-11" db="EMBL/GenBank/DDBJ databases">
        <authorList>
            <person name="Amaro Gonzalez C."/>
        </authorList>
    </citation>
    <scope>NUCLEOTIDE SEQUENCE</scope>
</reference>
<protein>
    <submittedName>
        <fullName evidence="1">Uncharacterized protein</fullName>
    </submittedName>
</protein>
<dbReference type="AlphaFoldDB" id="A0A0E9UBN4"/>
<organism evidence="1">
    <name type="scientific">Anguilla anguilla</name>
    <name type="common">European freshwater eel</name>
    <name type="synonym">Muraena anguilla</name>
    <dbReference type="NCBI Taxonomy" id="7936"/>
    <lineage>
        <taxon>Eukaryota</taxon>
        <taxon>Metazoa</taxon>
        <taxon>Chordata</taxon>
        <taxon>Craniata</taxon>
        <taxon>Vertebrata</taxon>
        <taxon>Euteleostomi</taxon>
        <taxon>Actinopterygii</taxon>
        <taxon>Neopterygii</taxon>
        <taxon>Teleostei</taxon>
        <taxon>Anguilliformes</taxon>
        <taxon>Anguillidae</taxon>
        <taxon>Anguilla</taxon>
    </lineage>
</organism>
<sequence>MVNMTIQKLSYYSFTSRYLIDVHFSLFSWKRT</sequence>
<name>A0A0E9UBN4_ANGAN</name>
<evidence type="ECO:0000313" key="1">
    <source>
        <dbReference type="EMBL" id="JAH62368.1"/>
    </source>
</evidence>
<proteinExistence type="predicted"/>
<dbReference type="EMBL" id="GBXM01046209">
    <property type="protein sequence ID" value="JAH62368.1"/>
    <property type="molecule type" value="Transcribed_RNA"/>
</dbReference>
<accession>A0A0E9UBN4</accession>
<reference evidence="1" key="2">
    <citation type="journal article" date="2015" name="Fish Shellfish Immunol.">
        <title>Early steps in the European eel (Anguilla anguilla)-Vibrio vulnificus interaction in the gills: Role of the RtxA13 toxin.</title>
        <authorList>
            <person name="Callol A."/>
            <person name="Pajuelo D."/>
            <person name="Ebbesson L."/>
            <person name="Teles M."/>
            <person name="MacKenzie S."/>
            <person name="Amaro C."/>
        </authorList>
    </citation>
    <scope>NUCLEOTIDE SEQUENCE</scope>
</reference>